<dbReference type="Proteomes" id="UP001519460">
    <property type="component" value="Unassembled WGS sequence"/>
</dbReference>
<reference evidence="1 2" key="1">
    <citation type="journal article" date="2023" name="Sci. Data">
        <title>Genome assembly of the Korean intertidal mud-creeper Batillaria attramentaria.</title>
        <authorList>
            <person name="Patra A.K."/>
            <person name="Ho P.T."/>
            <person name="Jun S."/>
            <person name="Lee S.J."/>
            <person name="Kim Y."/>
            <person name="Won Y.J."/>
        </authorList>
    </citation>
    <scope>NUCLEOTIDE SEQUENCE [LARGE SCALE GENOMIC DNA]</scope>
    <source>
        <strain evidence="1">Wonlab-2016</strain>
    </source>
</reference>
<evidence type="ECO:0000313" key="1">
    <source>
        <dbReference type="EMBL" id="KAK7485086.1"/>
    </source>
</evidence>
<protein>
    <submittedName>
        <fullName evidence="1">Uncharacterized protein</fullName>
    </submittedName>
</protein>
<comment type="caution">
    <text evidence="1">The sequence shown here is derived from an EMBL/GenBank/DDBJ whole genome shotgun (WGS) entry which is preliminary data.</text>
</comment>
<keyword evidence="2" id="KW-1185">Reference proteome</keyword>
<sequence length="77" mass="8373">MGSKRKKIDQSNIQQFPCTDMQEKLVKVAGPDEVCMLQRVPDIATLVTVQKKSCKQAATAEARLAAGCLKINGDRPA</sequence>
<evidence type="ECO:0000313" key="2">
    <source>
        <dbReference type="Proteomes" id="UP001519460"/>
    </source>
</evidence>
<gene>
    <name evidence="1" type="ORF">BaRGS_00023626</name>
</gene>
<dbReference type="AlphaFoldDB" id="A0ABD0KDC0"/>
<name>A0ABD0KDC0_9CAEN</name>
<organism evidence="1 2">
    <name type="scientific">Batillaria attramentaria</name>
    <dbReference type="NCBI Taxonomy" id="370345"/>
    <lineage>
        <taxon>Eukaryota</taxon>
        <taxon>Metazoa</taxon>
        <taxon>Spiralia</taxon>
        <taxon>Lophotrochozoa</taxon>
        <taxon>Mollusca</taxon>
        <taxon>Gastropoda</taxon>
        <taxon>Caenogastropoda</taxon>
        <taxon>Sorbeoconcha</taxon>
        <taxon>Cerithioidea</taxon>
        <taxon>Batillariidae</taxon>
        <taxon>Batillaria</taxon>
    </lineage>
</organism>
<proteinExistence type="predicted"/>
<dbReference type="EMBL" id="JACVVK020000199">
    <property type="protein sequence ID" value="KAK7485086.1"/>
    <property type="molecule type" value="Genomic_DNA"/>
</dbReference>
<accession>A0ABD0KDC0</accession>